<dbReference type="PANTHER" id="PTHR34720">
    <property type="entry name" value="MICROCYSTIN DEPENDENT PROTEIN"/>
    <property type="match status" value="1"/>
</dbReference>
<keyword evidence="4" id="KW-1185">Reference proteome</keyword>
<dbReference type="PATRIC" id="fig|211586.12.peg.4713"/>
<dbReference type="HOGENOM" id="CLU_253823_0_0_6"/>
<organism evidence="2 4">
    <name type="scientific">Shewanella oneidensis (strain ATCC 700550 / JCM 31522 / CIP 106686 / LMG 19005 / NCIMB 14063 / MR-1)</name>
    <dbReference type="NCBI Taxonomy" id="211586"/>
    <lineage>
        <taxon>Bacteria</taxon>
        <taxon>Pseudomonadati</taxon>
        <taxon>Pseudomonadota</taxon>
        <taxon>Gammaproteobacteria</taxon>
        <taxon>Alteromonadales</taxon>
        <taxon>Shewanellaceae</taxon>
        <taxon>Shewanella</taxon>
    </lineage>
</organism>
<dbReference type="Gene3D" id="2.60.40.2810">
    <property type="match status" value="6"/>
</dbReference>
<dbReference type="EMBL" id="AE014300">
    <property type="protein sequence ID" value="AAN53039.1"/>
    <property type="molecule type" value="Genomic_DNA"/>
</dbReference>
<evidence type="ECO:0000256" key="1">
    <source>
        <dbReference type="SAM" id="SignalP"/>
    </source>
</evidence>
<dbReference type="KEGG" id="son:SO_A0115"/>
<geneLocation type="plasmid" evidence="2">
    <name>megaplasmid</name>
</geneLocation>
<reference evidence="2" key="3">
    <citation type="submission" date="2013-03" db="EMBL/GenBank/DDBJ databases">
        <authorList>
            <person name="Romine M.F."/>
            <person name="Carlson T.S."/>
            <person name="Norbeck A.D."/>
            <person name="McCue L.A."/>
            <person name="Lipton M.S."/>
            <person name="Elias D.A."/>
            <person name="Monroe M.E."/>
            <person name="Marshall M.J."/>
            <person name="Belieav A.S."/>
            <person name="Fredrickson J.K."/>
            <person name="Anderson G.A."/>
            <person name="Smith R.D."/>
            <person name="Nelson W.C."/>
        </authorList>
    </citation>
    <scope>NUCLEOTIDE SEQUENCE</scope>
    <source>
        <strain evidence="2">MR-1</strain>
        <plasmid evidence="2">megaplasmid</plasmid>
    </source>
</reference>
<protein>
    <submittedName>
        <fullName evidence="2">Surface lipoprotein</fullName>
    </submittedName>
</protein>
<accession>Q8CMJ0</accession>
<dbReference type="KEGG" id="son:SO_A0112"/>
<dbReference type="EMBL" id="AE014300">
    <property type="protein sequence ID" value="AAN53037.1"/>
    <property type="molecule type" value="Genomic_DNA"/>
</dbReference>
<reference evidence="2" key="2">
    <citation type="submission" date="2002-09" db="EMBL/GenBank/DDBJ databases">
        <authorList>
            <person name="Heidelberg J."/>
            <person name="Paulsen I."/>
            <person name="Nelson K."/>
            <person name="Gaidos E."/>
            <person name="Nelson W."/>
            <person name="Read T."/>
            <person name="Eisen J."/>
            <person name="Seshadri R."/>
            <person name="Ward N."/>
            <person name="Methe B."/>
            <person name="Clayton R."/>
            <person name="Meyer T."/>
            <person name="Tsapin A."/>
            <person name="Scott J."/>
            <person name="Beanan M."/>
            <person name="Brinkac L."/>
            <person name="Daugherty S."/>
            <person name="DeBoy R."/>
            <person name="Dodson R."/>
            <person name="Durkin A."/>
            <person name="Haft D."/>
            <person name="Kolonay J."/>
            <person name="Madupu R."/>
            <person name="Peterson J."/>
            <person name="Umayam L."/>
            <person name="White O."/>
            <person name="Wolf A."/>
            <person name="Vamathevan J."/>
            <person name="Weidman J."/>
            <person name="Impraim M."/>
            <person name="Lee K."/>
            <person name="Berry K."/>
            <person name="Lee C."/>
            <person name="Mueller J."/>
            <person name="Khouri H."/>
            <person name="Gill J."/>
            <person name="Utterback T."/>
            <person name="McDonald L."/>
            <person name="Feldblyum T."/>
            <person name="Smith H."/>
            <person name="Venter J."/>
            <person name="Nealson K."/>
            <person name="Fraser C."/>
        </authorList>
    </citation>
    <scope>NUCLEOTIDE SEQUENCE</scope>
    <source>
        <strain evidence="2">MR-1</strain>
        <plasmid evidence="2">megaplasmid</plasmid>
    </source>
</reference>
<evidence type="ECO:0000313" key="2">
    <source>
        <dbReference type="EMBL" id="AAN53037.1"/>
    </source>
</evidence>
<dbReference type="BioCyc" id="SONE211586:G1GMP-4524-MONOMER"/>
<gene>
    <name evidence="2" type="ordered locus">SO_A0112</name>
    <name evidence="3" type="ordered locus">SO_A0115</name>
</gene>
<feature type="chain" id="PRO_5010145758" evidence="1">
    <location>
        <begin position="22"/>
        <end position="1410"/>
    </location>
</feature>
<dbReference type="InterPro" id="IPR009091">
    <property type="entry name" value="RCC1/BLIP-II"/>
</dbReference>
<evidence type="ECO:0000313" key="4">
    <source>
        <dbReference type="Proteomes" id="UP000008186"/>
    </source>
</evidence>
<evidence type="ECO:0000313" key="3">
    <source>
        <dbReference type="EMBL" id="AAN53039.1"/>
    </source>
</evidence>
<dbReference type="Pfam" id="PF17963">
    <property type="entry name" value="Big_9"/>
    <property type="match status" value="7"/>
</dbReference>
<dbReference type="PROSITE" id="PS51257">
    <property type="entry name" value="PROKAR_LIPOPROTEIN"/>
    <property type="match status" value="1"/>
</dbReference>
<dbReference type="SUPFAM" id="SSF50985">
    <property type="entry name" value="RCC1/BLIP-II"/>
    <property type="match status" value="2"/>
</dbReference>
<reference evidence="2 4" key="1">
    <citation type="journal article" date="2002" name="Nat. Biotechnol.">
        <title>Genome sequence of the dissimilatory metal ion-reducing bacterium Shewanella oneidensis.</title>
        <authorList>
            <person name="Heidelberg J.F."/>
            <person name="Paulsen I.T."/>
            <person name="Nelson K.E."/>
            <person name="Gaidos E.J."/>
            <person name="Nelson W.C."/>
            <person name="Read T.D."/>
            <person name="Eisen J.A."/>
            <person name="Seshadri R."/>
            <person name="Ward N."/>
            <person name="Methe B."/>
            <person name="Clayton R.A."/>
            <person name="Meyer T."/>
            <person name="Tsapin A."/>
            <person name="Scott J."/>
            <person name="Beanan M."/>
            <person name="Brinkac L."/>
            <person name="Daugherty S."/>
            <person name="DeBoy R.T."/>
            <person name="Dodson R.J."/>
            <person name="Durkin A.S."/>
            <person name="Haft D.H."/>
            <person name="Kolonay J.F."/>
            <person name="Madupu R."/>
            <person name="Peterson J.D."/>
            <person name="Umayam L.A."/>
            <person name="White O."/>
            <person name="Wolf A.M."/>
            <person name="Vamathevan J."/>
            <person name="Weidman J."/>
            <person name="Impraim M."/>
            <person name="Lee K."/>
            <person name="Berry K."/>
            <person name="Lee C."/>
            <person name="Mueller J."/>
            <person name="Khouri H."/>
            <person name="Gill J."/>
            <person name="Utterback T.R."/>
            <person name="McDonald L.A."/>
            <person name="Feldblyum T.V."/>
            <person name="Smith H.O."/>
            <person name="Venter J.C."/>
            <person name="Nealson K.H."/>
            <person name="Fraser C.M."/>
        </authorList>
    </citation>
    <scope>NUCLEOTIDE SEQUENCE [LARGE SCALE GENOMIC DNA]</scope>
    <source>
        <strain evidence="2 4">MR-1</strain>
        <plasmid evidence="4">Plasmid pMR-1</plasmid>
    </source>
</reference>
<dbReference type="Proteomes" id="UP000008186">
    <property type="component" value="Plasmid megaplasmid"/>
</dbReference>
<dbReference type="PANTHER" id="PTHR34720:SF9">
    <property type="entry name" value="BLR4714 PROTEIN"/>
    <property type="match status" value="1"/>
</dbReference>
<name>Q8CMJ0_SHEON</name>
<keyword evidence="1" id="KW-0732">Signal</keyword>
<geneLocation type="plasmid" evidence="4">
    <name>pMR-1</name>
</geneLocation>
<keyword evidence="2" id="KW-0449">Lipoprotein</keyword>
<dbReference type="RefSeq" id="WP_011074420.1">
    <property type="nucleotide sequence ID" value="NC_004349.1"/>
</dbReference>
<dbReference type="Gene3D" id="2.130.10.30">
    <property type="entry name" value="Regulator of chromosome condensation 1/beta-lactamase-inhibitor protein II"/>
    <property type="match status" value="3"/>
</dbReference>
<dbReference type="BioCyc" id="SONE211586:G1GMP-4521-MONOMER"/>
<sequence length="1410" mass="145616">MQNKHSIFPLAPAALLSLLLAGCGGDKGFLDPVPEVSSLTASPQVFVLKQGETQRVDLTQSVVAKNVASWKIADLDDKTGLGTILNPQATYFDYQATQSGAGSFNYTVKGDNLTATSQIVLAVNAGETPGNNIPVADNITLSTFNNVDAIIDLSAYITDADGDTLRINKLVSASNRFTLNGFQVTFAPDGFVGVDQAVYSVDDGRGGYALAYIVVTSNDANPPAPNTAPVAKDDSLSMDVAKQSVLNINLSGLISDADGDSLKVVTLYSHNDRAVLKENASVDYTPGNFRGVDQFTYLVSDGKGGYDLGTVTVTVGDSTPPTPPTPSLVAYQQAFVLDVDQLQTIDVTQSVTSEHLDAWSLTTVQDSTNLGVVSAKTATTFNYLAQTPGVAQIDYSVQGGSLSANSTITVAINAPVTPDNHRPEAQDTQLETLNNASKTIDLQGKISDVDGDTLSITLHGSARFSLNGTQVTFTPNGFVGLDQAVYSVEDGKGGYALANIVAISEDANPPVPNMAPTANDAQFTLDVAKNVTFNIDLVAQRLIADADGDALSIAHIYTANNRATKQGATGITYTPGAFRGVDQFTYVITDGKDGYAINAITVVVNDSTPANKIPTAGPVTAKMLHNDPAITISVNSAVSDADGDTLKIVSISGALGQASINPANALEMLYEPKGFVGTDRFVYVVSDDNGGYAMGEVTVTVTDSNPTAPVANTVQENTLLDTPINIDLSAYISDKETETANLVISNVTNATSPAVATLSGQTVIYTPNGFTGNDILTYTVTDGRHSTNGTIVISVNAHGAHAIQADNLEGGTEPNAPFIHDLSALISTTDPTAGELIVVNAIGGALGTATVTNNILTYTPKLGVFGKDRLIYTVKDSHNPAHYTQGTISITIFAPAKPEITKLEAKKETDGYLKAYVTCRTCDVTQYKYAWIINGLTKSTGETYIPTAADDGFNIRLEVTGQDAYGQVTEMQYVVYAFSKVETIFSAKYTFAALKTDGSVVTWGYSDYGGDSSSVAGQLTSGVKVIYSNSSAFAAVKEDGSVVTWGSYYDGGDSSSVAGQLTSGVKVIYSTGSAFAAVKEDGSVVTWGSYGGNSSSVAGQLTSGVKVIYSTDNVFGAFAAVKEDGSVVTWGGSSYGGDSSSVAGQLTSGVKVIYSNSGAFAAVKEDGSVVTWGNSGAGGDSSRVAGQLTSGVKVIDSTNNAFAAVKEDGSVVTWGNSGAGGDSSSVAGQLTSGVKVIYSTNNAFAAVKEDGSVVTWGDSGAGGDSSSVAGQLTSGVKVIYSTGSAFAAVKQDGSVVTWGDSGYGGDSSSVAGQLTSGVKVIDSTNNAFAAVKEDDSVVTWGSSGNGGDSSSVAGQLTSGVKVIDSTSSAFAVVKEDGSVVTWGRSFYGGDSSSVADKLAPNLFLIETSIN</sequence>
<proteinExistence type="predicted"/>
<feature type="signal peptide" evidence="1">
    <location>
        <begin position="1"/>
        <end position="21"/>
    </location>
</feature>
<dbReference type="OrthoDB" id="6461088at2"/>
<dbReference type="NCBIfam" id="NF012211">
    <property type="entry name" value="tand_rpt_95"/>
    <property type="match status" value="2"/>
</dbReference>
<keyword evidence="2" id="KW-0614">Plasmid</keyword>